<dbReference type="Proteomes" id="UP001592531">
    <property type="component" value="Unassembled WGS sequence"/>
</dbReference>
<proteinExistence type="predicted"/>
<comment type="caution">
    <text evidence="1">The sequence shown here is derived from an EMBL/GenBank/DDBJ whole genome shotgun (WGS) entry which is preliminary data.</text>
</comment>
<accession>A0ABV6VYH9</accession>
<reference evidence="1 2" key="1">
    <citation type="submission" date="2024-09" db="EMBL/GenBank/DDBJ databases">
        <authorList>
            <person name="Lee S.D."/>
        </authorList>
    </citation>
    <scope>NUCLEOTIDE SEQUENCE [LARGE SCALE GENOMIC DNA]</scope>
    <source>
        <strain evidence="1 2">N8-3</strain>
    </source>
</reference>
<organism evidence="1 2">
    <name type="scientific">Streptacidiphilus cavernicola</name>
    <dbReference type="NCBI Taxonomy" id="3342716"/>
    <lineage>
        <taxon>Bacteria</taxon>
        <taxon>Bacillati</taxon>
        <taxon>Actinomycetota</taxon>
        <taxon>Actinomycetes</taxon>
        <taxon>Kitasatosporales</taxon>
        <taxon>Streptomycetaceae</taxon>
        <taxon>Streptacidiphilus</taxon>
    </lineage>
</organism>
<protein>
    <submittedName>
        <fullName evidence="1">Uncharacterized protein</fullName>
    </submittedName>
</protein>
<gene>
    <name evidence="1" type="ORF">ACEZDE_19490</name>
</gene>
<evidence type="ECO:0000313" key="1">
    <source>
        <dbReference type="EMBL" id="MFC1418801.1"/>
    </source>
</evidence>
<dbReference type="EMBL" id="JBHFAB010000013">
    <property type="protein sequence ID" value="MFC1418801.1"/>
    <property type="molecule type" value="Genomic_DNA"/>
</dbReference>
<name>A0ABV6VYH9_9ACTN</name>
<dbReference type="RefSeq" id="WP_380537597.1">
    <property type="nucleotide sequence ID" value="NZ_JBHFAB010000013.1"/>
</dbReference>
<sequence>MSAHLPAVPEPEDGEDFAAHQAMADFGQAASHAFAQIGQAVQNAAARMAALLDGTARPDPPIELASALAVGGFGRRVTVQLRPSQPGGMMLRMSKSDARTIAAFLGQSGSRRFVEDPDSLDWLLWITDPEASALAASLLADNP</sequence>
<keyword evidence="2" id="KW-1185">Reference proteome</keyword>
<evidence type="ECO:0000313" key="2">
    <source>
        <dbReference type="Proteomes" id="UP001592531"/>
    </source>
</evidence>